<dbReference type="RefSeq" id="WP_124761817.1">
    <property type="nucleotide sequence ID" value="NZ_JAFBDY010000001.1"/>
</dbReference>
<comment type="caution">
    <text evidence="3">The sequence shown here is derived from an EMBL/GenBank/DDBJ whole genome shotgun (WGS) entry which is preliminary data.</text>
</comment>
<protein>
    <submittedName>
        <fullName evidence="3">M24 family metallopeptidase</fullName>
    </submittedName>
</protein>
<evidence type="ECO:0000259" key="1">
    <source>
        <dbReference type="Pfam" id="PF00557"/>
    </source>
</evidence>
<evidence type="ECO:0000259" key="2">
    <source>
        <dbReference type="Pfam" id="PF01321"/>
    </source>
</evidence>
<dbReference type="SUPFAM" id="SSF53092">
    <property type="entry name" value="Creatinase/prolidase N-terminal domain"/>
    <property type="match status" value="1"/>
</dbReference>
<dbReference type="EMBL" id="RRCT01000001">
    <property type="protein sequence ID" value="RQW76208.1"/>
    <property type="molecule type" value="Genomic_DNA"/>
</dbReference>
<dbReference type="Gene3D" id="3.90.230.10">
    <property type="entry name" value="Creatinase/methionine aminopeptidase superfamily"/>
    <property type="match status" value="1"/>
</dbReference>
<keyword evidence="4" id="KW-1185">Reference proteome</keyword>
<dbReference type="CDD" id="cd01066">
    <property type="entry name" value="APP_MetAP"/>
    <property type="match status" value="1"/>
</dbReference>
<dbReference type="Gene3D" id="3.40.350.10">
    <property type="entry name" value="Creatinase/prolidase N-terminal domain"/>
    <property type="match status" value="1"/>
</dbReference>
<dbReference type="Pfam" id="PF01321">
    <property type="entry name" value="Creatinase_N"/>
    <property type="match status" value="1"/>
</dbReference>
<dbReference type="InterPro" id="IPR000994">
    <property type="entry name" value="Pept_M24"/>
</dbReference>
<dbReference type="InterPro" id="IPR050659">
    <property type="entry name" value="Peptidase_M24B"/>
</dbReference>
<organism evidence="3 4">
    <name type="scientific">Lysinibacillus composti</name>
    <dbReference type="NCBI Taxonomy" id="720633"/>
    <lineage>
        <taxon>Bacteria</taxon>
        <taxon>Bacillati</taxon>
        <taxon>Bacillota</taxon>
        <taxon>Bacilli</taxon>
        <taxon>Bacillales</taxon>
        <taxon>Bacillaceae</taxon>
        <taxon>Lysinibacillus</taxon>
    </lineage>
</organism>
<dbReference type="AlphaFoldDB" id="A0A3N9ULN4"/>
<reference evidence="3 4" key="1">
    <citation type="journal article" date="2013" name="J. Microbiol.">
        <title>Lysinibacillus chungkukjangi sp. nov., isolated from Chungkukjang, Korean fermented soybean food.</title>
        <authorList>
            <person name="Kim S.J."/>
            <person name="Jang Y.H."/>
            <person name="Hamada M."/>
            <person name="Ahn J.H."/>
            <person name="Weon H.Y."/>
            <person name="Suzuki K."/>
            <person name="Whang K.S."/>
            <person name="Kwon S.W."/>
        </authorList>
    </citation>
    <scope>NUCLEOTIDE SEQUENCE [LARGE SCALE GENOMIC DNA]</scope>
    <source>
        <strain evidence="3 4">MCCC 1A12701</strain>
    </source>
</reference>
<feature type="domain" description="Peptidase M24" evidence="1">
    <location>
        <begin position="164"/>
        <end position="373"/>
    </location>
</feature>
<dbReference type="PANTHER" id="PTHR46112:SF3">
    <property type="entry name" value="AMINOPEPTIDASE YPDF"/>
    <property type="match status" value="1"/>
</dbReference>
<evidence type="ECO:0000313" key="4">
    <source>
        <dbReference type="Proteomes" id="UP000274033"/>
    </source>
</evidence>
<dbReference type="InterPro" id="IPR029149">
    <property type="entry name" value="Creatin/AminoP/Spt16_N"/>
</dbReference>
<dbReference type="SUPFAM" id="SSF55920">
    <property type="entry name" value="Creatinase/aminopeptidase"/>
    <property type="match status" value="1"/>
</dbReference>
<dbReference type="Proteomes" id="UP000274033">
    <property type="component" value="Unassembled WGS sequence"/>
</dbReference>
<sequence length="395" mass="44521">MAVFEVSEYKERLKKTKKKMAEKGINVLLVTDPANMNYLAGYDGWSFYVHQLLIVLLDEEEPFWIGRNQDANGARVTTWLGENHIIGYPDHYVQSTERHPMDFVCDILKEIGQTNGTVGVEMDTYYFTAKCFTQLQIGLPQASFVDATSLVNYVRLIKSDQEIEYIRRAARIVESAMKTGIDAIEEGVRECDVVAKIMHAQISGTVEFGGDYPAIMPLLPSGERTSTPHLTWTDEKYQSGIPVILELAGCYNRYHSPLSRTLFIGEPDPKVKYLADVVVEGLNATLDAIKPGITCEEVEAVWRKTIAKSGFEKESRIGYSMGLNYPPDWGEHTASLRPGDKTVLQPNMTFHCIPGIWLDNYGVELSESFRVTESGIEVFANFPRQLFVKNSTKVY</sequence>
<dbReference type="InterPro" id="IPR036005">
    <property type="entry name" value="Creatinase/aminopeptidase-like"/>
</dbReference>
<feature type="domain" description="Creatinase N-terminal" evidence="2">
    <location>
        <begin position="12"/>
        <end position="157"/>
    </location>
</feature>
<gene>
    <name evidence="3" type="ORF">EBB45_01270</name>
</gene>
<dbReference type="Pfam" id="PF00557">
    <property type="entry name" value="Peptidase_M24"/>
    <property type="match status" value="1"/>
</dbReference>
<accession>A0A3N9ULN4</accession>
<dbReference type="InterPro" id="IPR000587">
    <property type="entry name" value="Creatinase_N"/>
</dbReference>
<name>A0A3N9ULN4_9BACI</name>
<dbReference type="OrthoDB" id="9761809at2"/>
<evidence type="ECO:0000313" key="3">
    <source>
        <dbReference type="EMBL" id="RQW76208.1"/>
    </source>
</evidence>
<dbReference type="PANTHER" id="PTHR46112">
    <property type="entry name" value="AMINOPEPTIDASE"/>
    <property type="match status" value="1"/>
</dbReference>
<proteinExistence type="predicted"/>